<evidence type="ECO:0000259" key="2">
    <source>
        <dbReference type="Pfam" id="PF13936"/>
    </source>
</evidence>
<dbReference type="Gene3D" id="1.10.10.60">
    <property type="entry name" value="Homeodomain-like"/>
    <property type="match status" value="1"/>
</dbReference>
<organism evidence="3 7">
    <name type="scientific">Tomitella cavernea</name>
    <dbReference type="NCBI Taxonomy" id="1387982"/>
    <lineage>
        <taxon>Bacteria</taxon>
        <taxon>Bacillati</taxon>
        <taxon>Actinomycetota</taxon>
        <taxon>Actinomycetes</taxon>
        <taxon>Mycobacteriales</taxon>
        <taxon>Tomitella</taxon>
    </lineage>
</organism>
<name>A0ABP9D8W7_9ACTN</name>
<dbReference type="EMBL" id="BAABKQ010000004">
    <property type="protein sequence ID" value="GAA4826536.1"/>
    <property type="molecule type" value="Genomic_DNA"/>
</dbReference>
<evidence type="ECO:0000313" key="3">
    <source>
        <dbReference type="EMBL" id="GAA4826480.1"/>
    </source>
</evidence>
<feature type="domain" description="Transposase IS30-like HTH" evidence="2">
    <location>
        <begin position="24"/>
        <end position="57"/>
    </location>
</feature>
<dbReference type="RefSeq" id="WP_425584548.1">
    <property type="nucleotide sequence ID" value="NZ_BAABKQ010000004.1"/>
</dbReference>
<evidence type="ECO:0000313" key="7">
    <source>
        <dbReference type="Proteomes" id="UP001500839"/>
    </source>
</evidence>
<comment type="caution">
    <text evidence="3">The sequence shown here is derived from an EMBL/GenBank/DDBJ whole genome shotgun (WGS) entry which is preliminary data.</text>
</comment>
<evidence type="ECO:0000313" key="4">
    <source>
        <dbReference type="EMBL" id="GAA4826536.1"/>
    </source>
</evidence>
<evidence type="ECO:0000256" key="1">
    <source>
        <dbReference type="SAM" id="MobiDB-lite"/>
    </source>
</evidence>
<dbReference type="InterPro" id="IPR025246">
    <property type="entry name" value="IS30-like_HTH"/>
</dbReference>
<reference evidence="3" key="3">
    <citation type="submission" date="2023-12" db="EMBL/GenBank/DDBJ databases">
        <authorList>
            <person name="Sun Q."/>
            <person name="Inoue M."/>
        </authorList>
    </citation>
    <scope>NUCLEOTIDE SEQUENCE</scope>
    <source>
        <strain evidence="3">JCM 18542</strain>
    </source>
</reference>
<proteinExistence type="predicted"/>
<dbReference type="EMBL" id="BAABKQ010000004">
    <property type="protein sequence ID" value="GAA4826480.1"/>
    <property type="molecule type" value="Genomic_DNA"/>
</dbReference>
<accession>A0ABP9D8W7</accession>
<dbReference type="Proteomes" id="UP001500839">
    <property type="component" value="Unassembled WGS sequence"/>
</dbReference>
<keyword evidence="7" id="KW-1185">Reference proteome</keyword>
<feature type="region of interest" description="Disordered" evidence="1">
    <location>
        <begin position="53"/>
        <end position="83"/>
    </location>
</feature>
<gene>
    <name evidence="3" type="ORF">GCM10023353_39670</name>
    <name evidence="4" type="ORF">GCM10023353_39760</name>
    <name evidence="5" type="ORF">GCM10023353_39840</name>
    <name evidence="6" type="ORF">GCM10023353_39920</name>
</gene>
<sequence>MSVRQVQNWTSEPRLTYLSRAQERRVKIRELRATGMSMRAVAAEIGCSVGTVHNALKDTDQPPPSEQSGHVQERVHGRPRTCP</sequence>
<evidence type="ECO:0000313" key="5">
    <source>
        <dbReference type="EMBL" id="GAA4826595.1"/>
    </source>
</evidence>
<reference evidence="7" key="2">
    <citation type="journal article" date="2019" name="Int. J. Syst. Evol. Microbiol.">
        <title>The Global Catalogue of Microorganisms (GCM) 10K type strain sequencing project: providing services to taxonomists for standard genome sequencing and annotation.</title>
        <authorList>
            <consortium name="The Broad Institute Genomics Platform"/>
            <consortium name="The Broad Institute Genome Sequencing Center for Infectious Disease"/>
            <person name="Wu L."/>
            <person name="Ma J."/>
        </authorList>
    </citation>
    <scope>NUCLEOTIDE SEQUENCE [LARGE SCALE GENOMIC DNA]</scope>
    <source>
        <strain evidence="7">JCM 18542</strain>
    </source>
</reference>
<reference evidence="3" key="1">
    <citation type="journal article" date="2014" name="Int. J. Syst. Evol. Microbiol.">
        <title>Complete genome of a new Firmicutes species belonging to the dominant human colonic microbiota ('Ruminococcus bicirculans') reveals two chromosomes and a selective capacity to utilize plant glucans.</title>
        <authorList>
            <consortium name="NISC Comparative Sequencing Program"/>
            <person name="Wegmann U."/>
            <person name="Louis P."/>
            <person name="Goesmann A."/>
            <person name="Henrissat B."/>
            <person name="Duncan S.H."/>
            <person name="Flint H.J."/>
        </authorList>
    </citation>
    <scope>NUCLEOTIDE SEQUENCE</scope>
    <source>
        <strain evidence="3">JCM 18542</strain>
    </source>
</reference>
<dbReference type="EMBL" id="BAABKQ010000004">
    <property type="protein sequence ID" value="GAA4826595.1"/>
    <property type="molecule type" value="Genomic_DNA"/>
</dbReference>
<dbReference type="Pfam" id="PF13936">
    <property type="entry name" value="HTH_38"/>
    <property type="match status" value="1"/>
</dbReference>
<dbReference type="EMBL" id="BAABKQ010000004">
    <property type="protein sequence ID" value="GAA4826652.1"/>
    <property type="molecule type" value="Genomic_DNA"/>
</dbReference>
<evidence type="ECO:0000313" key="6">
    <source>
        <dbReference type="EMBL" id="GAA4826652.1"/>
    </source>
</evidence>
<dbReference type="SUPFAM" id="SSF46689">
    <property type="entry name" value="Homeodomain-like"/>
    <property type="match status" value="1"/>
</dbReference>
<dbReference type="InterPro" id="IPR009057">
    <property type="entry name" value="Homeodomain-like_sf"/>
</dbReference>
<protein>
    <recommendedName>
        <fullName evidence="2">Transposase IS30-like HTH domain-containing protein</fullName>
    </recommendedName>
</protein>